<name>A0A9D1L4N3_9ACTN</name>
<feature type="transmembrane region" description="Helical" evidence="12">
    <location>
        <begin position="46"/>
        <end position="69"/>
    </location>
</feature>
<dbReference type="CDD" id="cd00082">
    <property type="entry name" value="HisKA"/>
    <property type="match status" value="1"/>
</dbReference>
<dbReference type="EMBL" id="DVMQ01000012">
    <property type="protein sequence ID" value="HIU24005.1"/>
    <property type="molecule type" value="Genomic_DNA"/>
</dbReference>
<comment type="caution">
    <text evidence="15">The sequence shown here is derived from an EMBL/GenBank/DDBJ whole genome shotgun (WGS) entry which is preliminary data.</text>
</comment>
<comment type="catalytic activity">
    <reaction evidence="1">
        <text>ATP + protein L-histidine = ADP + protein N-phospho-L-histidine.</text>
        <dbReference type="EC" id="2.7.13.3"/>
    </reaction>
</comment>
<keyword evidence="9" id="KW-0902">Two-component regulatory system</keyword>
<feature type="transmembrane region" description="Helical" evidence="12">
    <location>
        <begin position="206"/>
        <end position="227"/>
    </location>
</feature>
<dbReference type="SUPFAM" id="SSF55874">
    <property type="entry name" value="ATPase domain of HSP90 chaperone/DNA topoisomerase II/histidine kinase"/>
    <property type="match status" value="1"/>
</dbReference>
<evidence type="ECO:0000256" key="4">
    <source>
        <dbReference type="ARBA" id="ARBA00022553"/>
    </source>
</evidence>
<feature type="region of interest" description="Disordered" evidence="11">
    <location>
        <begin position="142"/>
        <end position="161"/>
    </location>
</feature>
<dbReference type="Gene3D" id="6.10.340.10">
    <property type="match status" value="1"/>
</dbReference>
<dbReference type="Pfam" id="PF00512">
    <property type="entry name" value="HisKA"/>
    <property type="match status" value="1"/>
</dbReference>
<feature type="domain" description="Histidine kinase" evidence="13">
    <location>
        <begin position="289"/>
        <end position="506"/>
    </location>
</feature>
<organism evidence="15 16">
    <name type="scientific">Candidatus Coprovicinus avistercoris</name>
    <dbReference type="NCBI Taxonomy" id="2840754"/>
    <lineage>
        <taxon>Bacteria</taxon>
        <taxon>Bacillati</taxon>
        <taxon>Actinomycetota</taxon>
        <taxon>Coriobacteriia</taxon>
        <taxon>Coriobacteriales</taxon>
        <taxon>Coriobacteriaceae</taxon>
        <taxon>Coriobacteriaceae incertae sedis</taxon>
        <taxon>Candidatus Coprovicinus</taxon>
    </lineage>
</organism>
<dbReference type="EC" id="2.7.13.3" evidence="3"/>
<dbReference type="InterPro" id="IPR036890">
    <property type="entry name" value="HATPase_C_sf"/>
</dbReference>
<dbReference type="Gene3D" id="3.30.565.10">
    <property type="entry name" value="Histidine kinase-like ATPase, C-terminal domain"/>
    <property type="match status" value="1"/>
</dbReference>
<dbReference type="AlphaFoldDB" id="A0A9D1L4N3"/>
<dbReference type="Pfam" id="PF00672">
    <property type="entry name" value="HAMP"/>
    <property type="match status" value="1"/>
</dbReference>
<protein>
    <recommendedName>
        <fullName evidence="3">histidine kinase</fullName>
        <ecNumber evidence="3">2.7.13.3</ecNumber>
    </recommendedName>
</protein>
<evidence type="ECO:0000256" key="3">
    <source>
        <dbReference type="ARBA" id="ARBA00012438"/>
    </source>
</evidence>
<keyword evidence="5" id="KW-0808">Transferase</keyword>
<dbReference type="InterPro" id="IPR036097">
    <property type="entry name" value="HisK_dim/P_sf"/>
</dbReference>
<dbReference type="InterPro" id="IPR003594">
    <property type="entry name" value="HATPase_dom"/>
</dbReference>
<evidence type="ECO:0000259" key="13">
    <source>
        <dbReference type="PROSITE" id="PS50109"/>
    </source>
</evidence>
<keyword evidence="10 12" id="KW-0472">Membrane</keyword>
<dbReference type="InterPro" id="IPR003661">
    <property type="entry name" value="HisK_dim/P_dom"/>
</dbReference>
<evidence type="ECO:0000313" key="15">
    <source>
        <dbReference type="EMBL" id="HIU24005.1"/>
    </source>
</evidence>
<dbReference type="InterPro" id="IPR050428">
    <property type="entry name" value="TCS_sensor_his_kinase"/>
</dbReference>
<proteinExistence type="predicted"/>
<evidence type="ECO:0000313" key="16">
    <source>
        <dbReference type="Proteomes" id="UP000824078"/>
    </source>
</evidence>
<dbReference type="InterPro" id="IPR005467">
    <property type="entry name" value="His_kinase_dom"/>
</dbReference>
<dbReference type="PANTHER" id="PTHR45436">
    <property type="entry name" value="SENSOR HISTIDINE KINASE YKOH"/>
    <property type="match status" value="1"/>
</dbReference>
<dbReference type="Pfam" id="PF02518">
    <property type="entry name" value="HATPase_c"/>
    <property type="match status" value="1"/>
</dbReference>
<evidence type="ECO:0000259" key="14">
    <source>
        <dbReference type="PROSITE" id="PS50885"/>
    </source>
</evidence>
<gene>
    <name evidence="15" type="ORF">IAD17_03700</name>
</gene>
<reference evidence="15" key="1">
    <citation type="submission" date="2020-10" db="EMBL/GenBank/DDBJ databases">
        <authorList>
            <person name="Gilroy R."/>
        </authorList>
    </citation>
    <scope>NUCLEOTIDE SEQUENCE</scope>
    <source>
        <strain evidence="15">ChiHjej12B11-29160</strain>
    </source>
</reference>
<accession>A0A9D1L4N3</accession>
<dbReference type="Gene3D" id="1.10.287.130">
    <property type="match status" value="1"/>
</dbReference>
<dbReference type="GO" id="GO:0005886">
    <property type="term" value="C:plasma membrane"/>
    <property type="evidence" value="ECO:0007669"/>
    <property type="project" value="UniProtKB-SubCell"/>
</dbReference>
<keyword evidence="8 12" id="KW-1133">Transmembrane helix</keyword>
<dbReference type="SUPFAM" id="SSF158472">
    <property type="entry name" value="HAMP domain-like"/>
    <property type="match status" value="1"/>
</dbReference>
<dbReference type="PROSITE" id="PS50109">
    <property type="entry name" value="HIS_KIN"/>
    <property type="match status" value="1"/>
</dbReference>
<dbReference type="InterPro" id="IPR003660">
    <property type="entry name" value="HAMP_dom"/>
</dbReference>
<dbReference type="PROSITE" id="PS50885">
    <property type="entry name" value="HAMP"/>
    <property type="match status" value="1"/>
</dbReference>
<evidence type="ECO:0000256" key="12">
    <source>
        <dbReference type="SAM" id="Phobius"/>
    </source>
</evidence>
<feature type="domain" description="HAMP" evidence="14">
    <location>
        <begin position="229"/>
        <end position="281"/>
    </location>
</feature>
<keyword evidence="7 15" id="KW-0418">Kinase</keyword>
<dbReference type="Proteomes" id="UP000824078">
    <property type="component" value="Unassembled WGS sequence"/>
</dbReference>
<dbReference type="GO" id="GO:0000155">
    <property type="term" value="F:phosphorelay sensor kinase activity"/>
    <property type="evidence" value="ECO:0007669"/>
    <property type="project" value="InterPro"/>
</dbReference>
<dbReference type="PRINTS" id="PR00344">
    <property type="entry name" value="BCTRLSENSOR"/>
</dbReference>
<evidence type="ECO:0000256" key="6">
    <source>
        <dbReference type="ARBA" id="ARBA00022692"/>
    </source>
</evidence>
<dbReference type="CDD" id="cd00075">
    <property type="entry name" value="HATPase"/>
    <property type="match status" value="1"/>
</dbReference>
<evidence type="ECO:0000256" key="9">
    <source>
        <dbReference type="ARBA" id="ARBA00023012"/>
    </source>
</evidence>
<dbReference type="SMART" id="SM00304">
    <property type="entry name" value="HAMP"/>
    <property type="match status" value="2"/>
</dbReference>
<keyword evidence="6 12" id="KW-0812">Transmembrane</keyword>
<dbReference type="PANTHER" id="PTHR45436:SF5">
    <property type="entry name" value="SENSOR HISTIDINE KINASE TRCS"/>
    <property type="match status" value="1"/>
</dbReference>
<evidence type="ECO:0000256" key="11">
    <source>
        <dbReference type="SAM" id="MobiDB-lite"/>
    </source>
</evidence>
<dbReference type="SUPFAM" id="SSF47384">
    <property type="entry name" value="Homodimeric domain of signal transducing histidine kinase"/>
    <property type="match status" value="1"/>
</dbReference>
<dbReference type="SMART" id="SM00387">
    <property type="entry name" value="HATPase_c"/>
    <property type="match status" value="1"/>
</dbReference>
<dbReference type="FunFam" id="3.30.565.10:FF:000006">
    <property type="entry name" value="Sensor histidine kinase WalK"/>
    <property type="match status" value="1"/>
</dbReference>
<keyword evidence="4" id="KW-0597">Phosphoprotein</keyword>
<evidence type="ECO:0000256" key="7">
    <source>
        <dbReference type="ARBA" id="ARBA00022777"/>
    </source>
</evidence>
<evidence type="ECO:0000256" key="8">
    <source>
        <dbReference type="ARBA" id="ARBA00022989"/>
    </source>
</evidence>
<evidence type="ECO:0000256" key="2">
    <source>
        <dbReference type="ARBA" id="ARBA00004236"/>
    </source>
</evidence>
<evidence type="ECO:0000256" key="1">
    <source>
        <dbReference type="ARBA" id="ARBA00000085"/>
    </source>
</evidence>
<evidence type="ECO:0000256" key="10">
    <source>
        <dbReference type="ARBA" id="ARBA00023136"/>
    </source>
</evidence>
<dbReference type="InterPro" id="IPR004358">
    <property type="entry name" value="Sig_transdc_His_kin-like_C"/>
</dbReference>
<comment type="subcellular location">
    <subcellularLocation>
        <location evidence="2">Cell membrane</location>
    </subcellularLocation>
</comment>
<sequence>MLVAHFVIGKRARQSDAGESSSDSPHASWKTLRSGTRRTITFGARLTITFALTAIMTVGILVFILSFVWEGQFQRYARSNMQQLANATASELALHYEEEGGWTNEVLSYASSATSTSADAGIQVLNADGTVIYDDTWVVPAQSSRGSGSEGSMPAEPVSRAPESSDAYVTASIRVNDEKVGTVRVWANGSDVLLTRSDAAFRSNSYGAIWTAAAIAVAFACILGVFVSRSLTDPLKRVTSTAKQIRNGELSARTGLSGEDEIGELGETFDEMATTLERDLKLEHRLTSDVAHELRTPLMAMMATVEAMQDGVLPTDDKHLGTVADETRRLSRLVDAMLQLSRMENGKTKFEPKRTDIVGLVRGLVTSQEQLFADRGLRLLFTSETPHRECYASVDRDMVRQAVVNFMSNALRYTPEGGWVVVNVAQGKGDVLISVSDTGIGIAKEDLPKVFSRFWRSDASRERASGGLGVGMALAKEIADRHHGYISVESELGKGTMFTLHLPREYKAEQSSSATIES</sequence>
<dbReference type="SMART" id="SM00388">
    <property type="entry name" value="HisKA"/>
    <property type="match status" value="1"/>
</dbReference>
<dbReference type="CDD" id="cd06225">
    <property type="entry name" value="HAMP"/>
    <property type="match status" value="1"/>
</dbReference>
<reference evidence="15" key="2">
    <citation type="journal article" date="2021" name="PeerJ">
        <title>Extensive microbial diversity within the chicken gut microbiome revealed by metagenomics and culture.</title>
        <authorList>
            <person name="Gilroy R."/>
            <person name="Ravi A."/>
            <person name="Getino M."/>
            <person name="Pursley I."/>
            <person name="Horton D.L."/>
            <person name="Alikhan N.F."/>
            <person name="Baker D."/>
            <person name="Gharbi K."/>
            <person name="Hall N."/>
            <person name="Watson M."/>
            <person name="Adriaenssens E.M."/>
            <person name="Foster-Nyarko E."/>
            <person name="Jarju S."/>
            <person name="Secka A."/>
            <person name="Antonio M."/>
            <person name="Oren A."/>
            <person name="Chaudhuri R.R."/>
            <person name="La Ragione R."/>
            <person name="Hildebrand F."/>
            <person name="Pallen M.J."/>
        </authorList>
    </citation>
    <scope>NUCLEOTIDE SEQUENCE</scope>
    <source>
        <strain evidence="15">ChiHjej12B11-29160</strain>
    </source>
</reference>
<evidence type="ECO:0000256" key="5">
    <source>
        <dbReference type="ARBA" id="ARBA00022679"/>
    </source>
</evidence>